<dbReference type="OrthoDB" id="5024156at2"/>
<keyword evidence="1" id="KW-0472">Membrane</keyword>
<keyword evidence="1" id="KW-0812">Transmembrane</keyword>
<feature type="transmembrane region" description="Helical" evidence="1">
    <location>
        <begin position="12"/>
        <end position="35"/>
    </location>
</feature>
<comment type="caution">
    <text evidence="2">The sequence shown here is derived from an EMBL/GenBank/DDBJ whole genome shotgun (WGS) entry which is preliminary data.</text>
</comment>
<evidence type="ECO:0000313" key="3">
    <source>
        <dbReference type="Proteomes" id="UP000020492"/>
    </source>
</evidence>
<gene>
    <name evidence="2" type="ORF">DEIPH_ctg069orf0010</name>
</gene>
<dbReference type="RefSeq" id="WP_051517446.1">
    <property type="nucleotide sequence ID" value="NZ_JHAC01000064.1"/>
</dbReference>
<dbReference type="Proteomes" id="UP000020492">
    <property type="component" value="Unassembled WGS sequence"/>
</dbReference>
<sequence>MGQSSLIHGLVQFHIFAAGLLGTAAHATLAKLLYAGLWPRDTGNTPGQLQEAAKLMYYGGDLAELLLTVLVFWGWYVRRGRAQVRAGRRSQTIPSS</sequence>
<dbReference type="PATRIC" id="fig|1476583.3.peg.3176"/>
<organism evidence="2 3">
    <name type="scientific">Deinococcus phoenicis</name>
    <dbReference type="NCBI Taxonomy" id="1476583"/>
    <lineage>
        <taxon>Bacteria</taxon>
        <taxon>Thermotogati</taxon>
        <taxon>Deinococcota</taxon>
        <taxon>Deinococci</taxon>
        <taxon>Deinococcales</taxon>
        <taxon>Deinococcaceae</taxon>
        <taxon>Deinococcus</taxon>
    </lineage>
</organism>
<protein>
    <submittedName>
        <fullName evidence="2">Uncharacterized protein</fullName>
    </submittedName>
</protein>
<proteinExistence type="predicted"/>
<dbReference type="AlphaFoldDB" id="A0A016QLY6"/>
<dbReference type="eggNOG" id="COG3336">
    <property type="taxonomic scope" value="Bacteria"/>
</dbReference>
<keyword evidence="3" id="KW-1185">Reference proteome</keyword>
<reference evidence="2 3" key="1">
    <citation type="submission" date="2014-03" db="EMBL/GenBank/DDBJ databases">
        <title>Draft genome sequence of Deinococcus phoenicis 1P10ME.</title>
        <authorList>
            <person name="Stepanov V.G."/>
            <person name="Vaishampayan P."/>
            <person name="Venkateswaran K."/>
            <person name="Fox G.E."/>
        </authorList>
    </citation>
    <scope>NUCLEOTIDE SEQUENCE [LARGE SCALE GENOMIC DNA]</scope>
    <source>
        <strain evidence="2 3">1P10ME</strain>
    </source>
</reference>
<dbReference type="EMBL" id="JHAC01000064">
    <property type="protein sequence ID" value="EYB66809.1"/>
    <property type="molecule type" value="Genomic_DNA"/>
</dbReference>
<accession>A0A016QLY6</accession>
<keyword evidence="1" id="KW-1133">Transmembrane helix</keyword>
<feature type="transmembrane region" description="Helical" evidence="1">
    <location>
        <begin position="55"/>
        <end position="76"/>
    </location>
</feature>
<name>A0A016QLY6_9DEIO</name>
<evidence type="ECO:0000313" key="2">
    <source>
        <dbReference type="EMBL" id="EYB66809.1"/>
    </source>
</evidence>
<evidence type="ECO:0000256" key="1">
    <source>
        <dbReference type="SAM" id="Phobius"/>
    </source>
</evidence>
<dbReference type="STRING" id="1476583.DEIPH_ctg069orf0010"/>